<evidence type="ECO:0000313" key="2">
    <source>
        <dbReference type="Proteomes" id="UP000076962"/>
    </source>
</evidence>
<gene>
    <name evidence="1" type="ORF">THIOM_005258</name>
</gene>
<keyword evidence="2" id="KW-1185">Reference proteome</keyword>
<name>A0A176RTR1_9GAMM</name>
<reference evidence="1 2" key="1">
    <citation type="submission" date="2016-05" db="EMBL/GenBank/DDBJ databases">
        <title>Single-cell genome of chain-forming Candidatus Thiomargarita nelsonii and comparison to other large sulfur-oxidizing bacteria.</title>
        <authorList>
            <person name="Winkel M."/>
            <person name="Salman V."/>
            <person name="Woyke T."/>
            <person name="Schulz-Vogt H."/>
            <person name="Richter M."/>
            <person name="Flood B."/>
            <person name="Bailey J."/>
            <person name="Amann R."/>
            <person name="Mussmann M."/>
        </authorList>
    </citation>
    <scope>NUCLEOTIDE SEQUENCE [LARGE SCALE GENOMIC DNA]</scope>
    <source>
        <strain evidence="1 2">THI036</strain>
    </source>
</reference>
<dbReference type="AlphaFoldDB" id="A0A176RTR1"/>
<proteinExistence type="predicted"/>
<protein>
    <submittedName>
        <fullName evidence="1">Uncharacterized protein</fullName>
    </submittedName>
</protein>
<comment type="caution">
    <text evidence="1">The sequence shown here is derived from an EMBL/GenBank/DDBJ whole genome shotgun (WGS) entry which is preliminary data.</text>
</comment>
<sequence length="63" mass="7760">MSLKHSHWQRQWRKNPLNGRPSIAHRWIRTVHYPVQYVRNWPVVHKLSWLIPPDASTTHHRHQ</sequence>
<accession>A0A176RTR1</accession>
<dbReference type="Proteomes" id="UP000076962">
    <property type="component" value="Unassembled WGS sequence"/>
</dbReference>
<evidence type="ECO:0000313" key="1">
    <source>
        <dbReference type="EMBL" id="OAD19125.1"/>
    </source>
</evidence>
<dbReference type="EMBL" id="LUTY01002935">
    <property type="protein sequence ID" value="OAD19125.1"/>
    <property type="molecule type" value="Genomic_DNA"/>
</dbReference>
<organism evidence="1 2">
    <name type="scientific">Candidatus Thiomargarita nelsonii</name>
    <dbReference type="NCBI Taxonomy" id="1003181"/>
    <lineage>
        <taxon>Bacteria</taxon>
        <taxon>Pseudomonadati</taxon>
        <taxon>Pseudomonadota</taxon>
        <taxon>Gammaproteobacteria</taxon>
        <taxon>Thiotrichales</taxon>
        <taxon>Thiotrichaceae</taxon>
        <taxon>Thiomargarita</taxon>
    </lineage>
</organism>